<sequence length="382" mass="41235">MVRKTLTSPFNFHSRCRSTSQDHVHFAEKSQPRLQSLKLTERKDIITRKKIDVVAAGGRLGEMSSLMLMNVFPNPNSSLLCSRALMLGLLELVHGTFFIIIVYNCAAGSSGGHIKLVVTFGLLLARKLSLTISIFYNGAICGVGALKGFEKATIYERGDGLVAGIAELIAIFFFLYIMFFTVMGLSKSAGSKSTVDIQVIAWAFGLVYCTAVISGHLNPEAVTFELSLARNLSLSKAIFYVVMQCLGAICGARTVVKGFAKASTYERLGGGANIVVAHGYTVFSATDSKRNPSDSHIPILASLPVGFAVVMVHLVTIGTGINTARSLGAAIIFNKDHASDDHWMWIFWVGTFIGAALPAVYHQMVIMSEPVPSRPGLDLSFS</sequence>
<evidence type="ECO:0000256" key="3">
    <source>
        <dbReference type="ARBA" id="ARBA00022989"/>
    </source>
</evidence>
<dbReference type="PRINTS" id="PR00783">
    <property type="entry name" value="MINTRINSICP"/>
</dbReference>
<feature type="transmembrane region" description="Helical" evidence="6">
    <location>
        <begin position="342"/>
        <end position="361"/>
    </location>
</feature>
<feature type="transmembrane region" description="Helical" evidence="6">
    <location>
        <begin position="237"/>
        <end position="256"/>
    </location>
</feature>
<comment type="caution">
    <text evidence="7">The sequence shown here is derived from an EMBL/GenBank/DDBJ whole genome shotgun (WGS) entry which is preliminary data.</text>
</comment>
<dbReference type="SUPFAM" id="SSF81338">
    <property type="entry name" value="Aquaporin-like"/>
    <property type="match status" value="1"/>
</dbReference>
<dbReference type="Gene3D" id="1.20.1080.10">
    <property type="entry name" value="Glycerol uptake facilitator protein"/>
    <property type="match status" value="1"/>
</dbReference>
<evidence type="ECO:0000256" key="2">
    <source>
        <dbReference type="ARBA" id="ARBA00022692"/>
    </source>
</evidence>
<keyword evidence="3 6" id="KW-1133">Transmembrane helix</keyword>
<dbReference type="STRING" id="63057.A0A2P5EGB8"/>
<evidence type="ECO:0000256" key="1">
    <source>
        <dbReference type="ARBA" id="ARBA00004141"/>
    </source>
</evidence>
<protein>
    <submittedName>
        <fullName evidence="7">Major intrinsic protein</fullName>
    </submittedName>
</protein>
<evidence type="ECO:0000256" key="6">
    <source>
        <dbReference type="SAM" id="Phobius"/>
    </source>
</evidence>
<dbReference type="EMBL" id="JXTC01000160">
    <property type="protein sequence ID" value="PON84580.1"/>
    <property type="molecule type" value="Genomic_DNA"/>
</dbReference>
<feature type="transmembrane region" description="Helical" evidence="6">
    <location>
        <begin position="197"/>
        <end position="217"/>
    </location>
</feature>
<evidence type="ECO:0000256" key="5">
    <source>
        <dbReference type="RuleBase" id="RU000477"/>
    </source>
</evidence>
<reference evidence="8" key="1">
    <citation type="submission" date="2016-06" db="EMBL/GenBank/DDBJ databases">
        <title>Parallel loss of symbiosis genes in relatives of nitrogen-fixing non-legume Parasponia.</title>
        <authorList>
            <person name="Van Velzen R."/>
            <person name="Holmer R."/>
            <person name="Bu F."/>
            <person name="Rutten L."/>
            <person name="Van Zeijl A."/>
            <person name="Liu W."/>
            <person name="Santuari L."/>
            <person name="Cao Q."/>
            <person name="Sharma T."/>
            <person name="Shen D."/>
            <person name="Roswanjaya Y."/>
            <person name="Wardhani T."/>
            <person name="Kalhor M.S."/>
            <person name="Jansen J."/>
            <person name="Van den Hoogen J."/>
            <person name="Gungor B."/>
            <person name="Hartog M."/>
            <person name="Hontelez J."/>
            <person name="Verver J."/>
            <person name="Yang W.-C."/>
            <person name="Schijlen E."/>
            <person name="Repin R."/>
            <person name="Schilthuizen M."/>
            <person name="Schranz E."/>
            <person name="Heidstra R."/>
            <person name="Miyata K."/>
            <person name="Fedorova E."/>
            <person name="Kohlen W."/>
            <person name="Bisseling T."/>
            <person name="Smit S."/>
            <person name="Geurts R."/>
        </authorList>
    </citation>
    <scope>NUCLEOTIDE SEQUENCE [LARGE SCALE GENOMIC DNA]</scope>
    <source>
        <strain evidence="8">cv. RG33-2</strain>
    </source>
</reference>
<feature type="transmembrane region" description="Helical" evidence="6">
    <location>
        <begin position="297"/>
        <end position="321"/>
    </location>
</feature>
<evidence type="ECO:0000256" key="4">
    <source>
        <dbReference type="ARBA" id="ARBA00023136"/>
    </source>
</evidence>
<accession>A0A2P5EGB8</accession>
<keyword evidence="4 6" id="KW-0472">Membrane</keyword>
<comment type="subcellular location">
    <subcellularLocation>
        <location evidence="1">Membrane</location>
        <topology evidence="1">Multi-pass membrane protein</topology>
    </subcellularLocation>
</comment>
<feature type="transmembrane region" description="Helical" evidence="6">
    <location>
        <begin position="161"/>
        <end position="185"/>
    </location>
</feature>
<keyword evidence="2 5" id="KW-0812">Transmembrane</keyword>
<dbReference type="Proteomes" id="UP000237000">
    <property type="component" value="Unassembled WGS sequence"/>
</dbReference>
<dbReference type="InterPro" id="IPR023271">
    <property type="entry name" value="Aquaporin-like"/>
</dbReference>
<gene>
    <name evidence="7" type="ORF">TorRG33x02_196470</name>
</gene>
<dbReference type="GO" id="GO:0015267">
    <property type="term" value="F:channel activity"/>
    <property type="evidence" value="ECO:0007669"/>
    <property type="project" value="InterPro"/>
</dbReference>
<dbReference type="InterPro" id="IPR000425">
    <property type="entry name" value="MIP"/>
</dbReference>
<proteinExistence type="inferred from homology"/>
<dbReference type="GO" id="GO:0016020">
    <property type="term" value="C:membrane"/>
    <property type="evidence" value="ECO:0007669"/>
    <property type="project" value="UniProtKB-SubCell"/>
</dbReference>
<dbReference type="InParanoid" id="A0A2P5EGB8"/>
<comment type="similarity">
    <text evidence="5">Belongs to the MIP/aquaporin (TC 1.A.8) family.</text>
</comment>
<dbReference type="AlphaFoldDB" id="A0A2P5EGB8"/>
<evidence type="ECO:0000313" key="7">
    <source>
        <dbReference type="EMBL" id="PON84580.1"/>
    </source>
</evidence>
<evidence type="ECO:0000313" key="8">
    <source>
        <dbReference type="Proteomes" id="UP000237000"/>
    </source>
</evidence>
<feature type="transmembrane region" description="Helical" evidence="6">
    <location>
        <begin position="128"/>
        <end position="149"/>
    </location>
</feature>
<keyword evidence="8" id="KW-1185">Reference proteome</keyword>
<dbReference type="InterPro" id="IPR034294">
    <property type="entry name" value="Aquaporin_transptr"/>
</dbReference>
<keyword evidence="5" id="KW-0813">Transport</keyword>
<feature type="transmembrane region" description="Helical" evidence="6">
    <location>
        <begin position="84"/>
        <end position="107"/>
    </location>
</feature>
<organism evidence="7 8">
    <name type="scientific">Trema orientale</name>
    <name type="common">Charcoal tree</name>
    <name type="synonym">Celtis orientalis</name>
    <dbReference type="NCBI Taxonomy" id="63057"/>
    <lineage>
        <taxon>Eukaryota</taxon>
        <taxon>Viridiplantae</taxon>
        <taxon>Streptophyta</taxon>
        <taxon>Embryophyta</taxon>
        <taxon>Tracheophyta</taxon>
        <taxon>Spermatophyta</taxon>
        <taxon>Magnoliopsida</taxon>
        <taxon>eudicotyledons</taxon>
        <taxon>Gunneridae</taxon>
        <taxon>Pentapetalae</taxon>
        <taxon>rosids</taxon>
        <taxon>fabids</taxon>
        <taxon>Rosales</taxon>
        <taxon>Cannabaceae</taxon>
        <taxon>Trema</taxon>
    </lineage>
</organism>
<name>A0A2P5EGB8_TREOI</name>
<feature type="transmembrane region" description="Helical" evidence="6">
    <location>
        <begin position="268"/>
        <end position="285"/>
    </location>
</feature>
<dbReference type="PANTHER" id="PTHR45687">
    <property type="entry name" value="AQUAPORIN OR AQUAGLYCEROPORIN RELATED"/>
    <property type="match status" value="1"/>
</dbReference>
<dbReference type="OrthoDB" id="3222at2759"/>
<dbReference type="Pfam" id="PF00230">
    <property type="entry name" value="MIP"/>
    <property type="match status" value="2"/>
</dbReference>